<evidence type="ECO:0000256" key="3">
    <source>
        <dbReference type="ARBA" id="ARBA00022694"/>
    </source>
</evidence>
<evidence type="ECO:0000256" key="9">
    <source>
        <dbReference type="HAMAP-Rule" id="MF_00916"/>
    </source>
</evidence>
<comment type="function">
    <text evidence="9">Catalyzes the conversion of epoxyqueuosine (oQ) to queuosine (Q), which is a hypermodified base found in the wobble positions of tRNA(Asp), tRNA(Asn), tRNA(His) and tRNA(Tyr).</text>
</comment>
<accession>A0A917FFA7</accession>
<keyword evidence="4 9" id="KW-0479">Metal-binding</keyword>
<feature type="binding site" evidence="9">
    <location>
        <position position="221"/>
    </location>
    <ligand>
        <name>[4Fe-4S] cluster</name>
        <dbReference type="ChEBI" id="CHEBI:49883"/>
        <label>2</label>
    </ligand>
</feature>
<evidence type="ECO:0000256" key="10">
    <source>
        <dbReference type="SAM" id="MobiDB-lite"/>
    </source>
</evidence>
<keyword evidence="1 9" id="KW-0004">4Fe-4S</keyword>
<evidence type="ECO:0000256" key="2">
    <source>
        <dbReference type="ARBA" id="ARBA00022490"/>
    </source>
</evidence>
<dbReference type="GO" id="GO:0051539">
    <property type="term" value="F:4 iron, 4 sulfur cluster binding"/>
    <property type="evidence" value="ECO:0007669"/>
    <property type="project" value="UniProtKB-KW"/>
</dbReference>
<feature type="binding site" evidence="9">
    <location>
        <position position="237"/>
    </location>
    <ligand>
        <name>[4Fe-4S] cluster</name>
        <dbReference type="ChEBI" id="CHEBI:49883"/>
        <label>2</label>
    </ligand>
</feature>
<evidence type="ECO:0000259" key="11">
    <source>
        <dbReference type="PROSITE" id="PS51379"/>
    </source>
</evidence>
<comment type="subunit">
    <text evidence="9">Monomer.</text>
</comment>
<keyword evidence="5 9" id="KW-0671">Queuosine biosynthesis</keyword>
<dbReference type="EC" id="1.17.99.6" evidence="9"/>
<feature type="binding site" evidence="9">
    <location>
        <position position="181"/>
    </location>
    <ligand>
        <name>cob(II)alamin</name>
        <dbReference type="ChEBI" id="CHEBI:16304"/>
    </ligand>
</feature>
<dbReference type="EMBL" id="BMHV01000030">
    <property type="protein sequence ID" value="GGF74026.1"/>
    <property type="molecule type" value="Genomic_DNA"/>
</dbReference>
<comment type="subcellular location">
    <subcellularLocation>
        <location evidence="9">Cytoplasm</location>
    </subcellularLocation>
</comment>
<feature type="binding site" evidence="9">
    <location>
        <position position="211"/>
    </location>
    <ligand>
        <name>[4Fe-4S] cluster</name>
        <dbReference type="ChEBI" id="CHEBI:49883"/>
        <label>1</label>
    </ligand>
</feature>
<dbReference type="GO" id="GO:0005737">
    <property type="term" value="C:cytoplasm"/>
    <property type="evidence" value="ECO:0007669"/>
    <property type="project" value="UniProtKB-SubCell"/>
</dbReference>
<keyword evidence="3 9" id="KW-0819">tRNA processing</keyword>
<dbReference type="NCBIfam" id="TIGR00276">
    <property type="entry name" value="tRNA epoxyqueuosine(34) reductase QueG"/>
    <property type="match status" value="1"/>
</dbReference>
<dbReference type="GO" id="GO:0046872">
    <property type="term" value="F:metal ion binding"/>
    <property type="evidence" value="ECO:0007669"/>
    <property type="project" value="UniProtKB-KW"/>
</dbReference>
<dbReference type="Proteomes" id="UP000632498">
    <property type="component" value="Unassembled WGS sequence"/>
</dbReference>
<dbReference type="InterPro" id="IPR017900">
    <property type="entry name" value="4Fe4S_Fe_S_CS"/>
</dbReference>
<dbReference type="PROSITE" id="PS51379">
    <property type="entry name" value="4FE4S_FER_2"/>
    <property type="match status" value="1"/>
</dbReference>
<evidence type="ECO:0000256" key="8">
    <source>
        <dbReference type="ARBA" id="ARBA00023014"/>
    </source>
</evidence>
<dbReference type="RefSeq" id="WP_229734385.1">
    <property type="nucleotide sequence ID" value="NZ_BMHV01000030.1"/>
</dbReference>
<keyword evidence="13" id="KW-1185">Reference proteome</keyword>
<comment type="cofactor">
    <cofactor evidence="9">
        <name>cob(II)alamin</name>
        <dbReference type="ChEBI" id="CHEBI:16304"/>
    </cofactor>
</comment>
<feature type="binding site" evidence="9">
    <location>
        <position position="267"/>
    </location>
    <ligand>
        <name>[4Fe-4S] cluster</name>
        <dbReference type="ChEBI" id="CHEBI:49883"/>
        <label>2</label>
    </ligand>
</feature>
<dbReference type="PANTHER" id="PTHR30002:SF4">
    <property type="entry name" value="EPOXYQUEUOSINE REDUCTASE"/>
    <property type="match status" value="1"/>
</dbReference>
<evidence type="ECO:0000256" key="7">
    <source>
        <dbReference type="ARBA" id="ARBA00023004"/>
    </source>
</evidence>
<proteinExistence type="inferred from homology"/>
<keyword evidence="9" id="KW-0846">Cobalamin</keyword>
<comment type="caution">
    <text evidence="12">The sequence shown here is derived from an EMBL/GenBank/DDBJ whole genome shotgun (WGS) entry which is preliminary data.</text>
</comment>
<keyword evidence="7 9" id="KW-0408">Iron</keyword>
<feature type="region of interest" description="Disordered" evidence="10">
    <location>
        <begin position="1"/>
        <end position="21"/>
    </location>
</feature>
<dbReference type="Pfam" id="PF13484">
    <property type="entry name" value="Fer4_16"/>
    <property type="match status" value="1"/>
</dbReference>
<dbReference type="Gene3D" id="3.30.70.20">
    <property type="match status" value="1"/>
</dbReference>
<dbReference type="GO" id="GO:0052693">
    <property type="term" value="F:epoxyqueuosine reductase activity"/>
    <property type="evidence" value="ECO:0007669"/>
    <property type="project" value="UniProtKB-UniRule"/>
</dbReference>
<evidence type="ECO:0000256" key="4">
    <source>
        <dbReference type="ARBA" id="ARBA00022723"/>
    </source>
</evidence>
<comment type="cofactor">
    <cofactor evidence="9">
        <name>[4Fe-4S] cluster</name>
        <dbReference type="ChEBI" id="CHEBI:49883"/>
    </cofactor>
    <text evidence="9">Binds 2 [4Fe-4S] clusters per monomer.</text>
</comment>
<feature type="binding site" evidence="9">
    <location>
        <position position="157"/>
    </location>
    <ligand>
        <name>cob(II)alamin</name>
        <dbReference type="ChEBI" id="CHEBI:16304"/>
    </ligand>
</feature>
<reference evidence="12" key="1">
    <citation type="journal article" date="2014" name="Int. J. Syst. Evol. Microbiol.">
        <title>Complete genome sequence of Corynebacterium casei LMG S-19264T (=DSM 44701T), isolated from a smear-ripened cheese.</title>
        <authorList>
            <consortium name="US DOE Joint Genome Institute (JGI-PGF)"/>
            <person name="Walter F."/>
            <person name="Albersmeier A."/>
            <person name="Kalinowski J."/>
            <person name="Ruckert C."/>
        </authorList>
    </citation>
    <scope>NUCLEOTIDE SEQUENCE</scope>
    <source>
        <strain evidence="12">CGMCC 1.15254</strain>
    </source>
</reference>
<feature type="domain" description="4Fe-4S ferredoxin-type" evidence="11">
    <location>
        <begin position="199"/>
        <end position="231"/>
    </location>
</feature>
<dbReference type="InterPro" id="IPR013542">
    <property type="entry name" value="QueG_DUF1730"/>
</dbReference>
<dbReference type="HAMAP" id="MF_00916">
    <property type="entry name" value="QueG"/>
    <property type="match status" value="1"/>
</dbReference>
<feature type="binding site" evidence="9">
    <location>
        <position position="192"/>
    </location>
    <ligand>
        <name>cob(II)alamin</name>
        <dbReference type="ChEBI" id="CHEBI:16304"/>
    </ligand>
</feature>
<feature type="binding site" evidence="9">
    <location>
        <begin position="264"/>
        <end position="265"/>
    </location>
    <ligand>
        <name>cob(II)alamin</name>
        <dbReference type="ChEBI" id="CHEBI:16304"/>
    </ligand>
</feature>
<keyword evidence="9" id="KW-0170">Cobalt</keyword>
<feature type="binding site" evidence="9">
    <location>
        <position position="214"/>
    </location>
    <ligand>
        <name>[4Fe-4S] cluster</name>
        <dbReference type="ChEBI" id="CHEBI:49883"/>
        <label>1</label>
    </ligand>
</feature>
<dbReference type="PANTHER" id="PTHR30002">
    <property type="entry name" value="EPOXYQUEUOSINE REDUCTASE"/>
    <property type="match status" value="1"/>
</dbReference>
<comment type="pathway">
    <text evidence="9">tRNA modification; tRNA-queuosine biosynthesis.</text>
</comment>
<sequence>MAYSNGIKQADHENMKTTDVEKRTDMEDIKQKIRELALEIGFDDVGFCAAQTTDQHKADLKEYNERGCHGTMDWMETTEERRADPSVLWEEAKSIIVLGLNYAPKGDPMALLDHPDRAIISCYAQNRDYHDLVKKRLKRLAREMVDRWGCALKVFVDTAPVMEKPIASQTALGWQGKHTCLVSRKFGSWLFLGEIYTTLEIEPDKAHKHSCGSCTSCLTVCPTDAFIGEGKIDGRKCISYLTIEYDGVIEPELALKMGNRIYGCDDCLAICPWTKFSVPTKEKDFKPRAEFMAPRLGDLVGLNDEEFRDLFRASPVKRIKRHRFIRNVLIAIANGRCRQLRDKVVALIEDEHPVISETAKWALSVLDKESKTSV</sequence>
<dbReference type="AlphaFoldDB" id="A0A917FFA7"/>
<keyword evidence="2 9" id="KW-0963">Cytoplasm</keyword>
<gene>
    <name evidence="9 12" type="primary">queG</name>
    <name evidence="12" type="ORF">GCM10011332_30110</name>
</gene>
<dbReference type="InterPro" id="IPR004453">
    <property type="entry name" value="QueG"/>
</dbReference>
<feature type="binding site" evidence="9">
    <location>
        <position position="82"/>
    </location>
    <ligand>
        <name>cob(II)alamin</name>
        <dbReference type="ChEBI" id="CHEBI:16304"/>
    </ligand>
</feature>
<dbReference type="InterPro" id="IPR017896">
    <property type="entry name" value="4Fe4S_Fe-S-bd"/>
</dbReference>
<keyword evidence="6 9" id="KW-0560">Oxidoreductase</keyword>
<feature type="binding site" evidence="9">
    <location>
        <position position="239"/>
    </location>
    <ligand>
        <name>cob(II)alamin</name>
        <dbReference type="ChEBI" id="CHEBI:16304"/>
    </ligand>
</feature>
<evidence type="ECO:0000313" key="12">
    <source>
        <dbReference type="EMBL" id="GGF74026.1"/>
    </source>
</evidence>
<dbReference type="GO" id="GO:0031419">
    <property type="term" value="F:cobalamin binding"/>
    <property type="evidence" value="ECO:0007669"/>
    <property type="project" value="UniProtKB-KW"/>
</dbReference>
<feature type="binding site" evidence="9">
    <location>
        <position position="271"/>
    </location>
    <ligand>
        <name>[4Fe-4S] cluster</name>
        <dbReference type="ChEBI" id="CHEBI:49883"/>
        <label>1</label>
    </ligand>
</feature>
<dbReference type="SUPFAM" id="SSF46548">
    <property type="entry name" value="alpha-helical ferredoxin"/>
    <property type="match status" value="1"/>
</dbReference>
<keyword evidence="8 9" id="KW-0411">Iron-sulfur</keyword>
<evidence type="ECO:0000256" key="6">
    <source>
        <dbReference type="ARBA" id="ARBA00023002"/>
    </source>
</evidence>
<dbReference type="Pfam" id="PF08331">
    <property type="entry name" value="QueG_DUF1730"/>
    <property type="match status" value="1"/>
</dbReference>
<comment type="similarity">
    <text evidence="9">Belongs to the QueG family.</text>
</comment>
<dbReference type="PROSITE" id="PS00198">
    <property type="entry name" value="4FE4S_FER_1"/>
    <property type="match status" value="1"/>
</dbReference>
<protein>
    <recommendedName>
        <fullName evidence="9">Epoxyqueuosine reductase</fullName>
        <ecNumber evidence="9">1.17.99.6</ecNumber>
    </recommendedName>
    <alternativeName>
        <fullName evidence="9">Queuosine biosynthesis protein QueG</fullName>
    </alternativeName>
</protein>
<feature type="binding site" evidence="9">
    <location>
        <position position="264"/>
    </location>
    <ligand>
        <name>[4Fe-4S] cluster</name>
        <dbReference type="ChEBI" id="CHEBI:49883"/>
        <label>2</label>
    </ligand>
</feature>
<dbReference type="GO" id="GO:0008616">
    <property type="term" value="P:tRNA queuosine(34) biosynthetic process"/>
    <property type="evidence" value="ECO:0007669"/>
    <property type="project" value="UniProtKB-UniRule"/>
</dbReference>
<comment type="catalytic activity">
    <reaction evidence="9">
        <text>epoxyqueuosine(34) in tRNA + AH2 = queuosine(34) in tRNA + A + H2O</text>
        <dbReference type="Rhea" id="RHEA:32159"/>
        <dbReference type="Rhea" id="RHEA-COMP:18571"/>
        <dbReference type="Rhea" id="RHEA-COMP:18582"/>
        <dbReference type="ChEBI" id="CHEBI:13193"/>
        <dbReference type="ChEBI" id="CHEBI:15377"/>
        <dbReference type="ChEBI" id="CHEBI:17499"/>
        <dbReference type="ChEBI" id="CHEBI:194431"/>
        <dbReference type="ChEBI" id="CHEBI:194443"/>
        <dbReference type="EC" id="1.17.99.6"/>
    </reaction>
</comment>
<evidence type="ECO:0000256" key="1">
    <source>
        <dbReference type="ARBA" id="ARBA00022485"/>
    </source>
</evidence>
<evidence type="ECO:0000313" key="13">
    <source>
        <dbReference type="Proteomes" id="UP000632498"/>
    </source>
</evidence>
<comment type="caution">
    <text evidence="9">Lacks conserved residue(s) required for the propagation of feature annotation.</text>
</comment>
<reference evidence="12" key="2">
    <citation type="submission" date="2020-09" db="EMBL/GenBank/DDBJ databases">
        <authorList>
            <person name="Sun Q."/>
            <person name="Zhou Y."/>
        </authorList>
    </citation>
    <scope>NUCLEOTIDE SEQUENCE</scope>
    <source>
        <strain evidence="12">CGMCC 1.15254</strain>
    </source>
</reference>
<feature type="active site" description="Proton donor" evidence="9">
    <location>
        <position position="157"/>
    </location>
</feature>
<feature type="binding site" evidence="9">
    <location>
        <position position="217"/>
    </location>
    <ligand>
        <name>[4Fe-4S] cluster</name>
        <dbReference type="ChEBI" id="CHEBI:49883"/>
        <label>1</label>
    </ligand>
</feature>
<organism evidence="12 13">
    <name type="scientific">Terasakiella brassicae</name>
    <dbReference type="NCBI Taxonomy" id="1634917"/>
    <lineage>
        <taxon>Bacteria</taxon>
        <taxon>Pseudomonadati</taxon>
        <taxon>Pseudomonadota</taxon>
        <taxon>Alphaproteobacteria</taxon>
        <taxon>Rhodospirillales</taxon>
        <taxon>Terasakiellaceae</taxon>
        <taxon>Terasakiella</taxon>
    </lineage>
</organism>
<evidence type="ECO:0000256" key="5">
    <source>
        <dbReference type="ARBA" id="ARBA00022785"/>
    </source>
</evidence>
<feature type="compositionally biased region" description="Basic and acidic residues" evidence="10">
    <location>
        <begin position="9"/>
        <end position="21"/>
    </location>
</feature>
<name>A0A917FFA7_9PROT</name>